<dbReference type="AlphaFoldDB" id="A0A6D2ILS9"/>
<keyword evidence="1" id="KW-0812">Transmembrane</keyword>
<feature type="transmembrane region" description="Helical" evidence="1">
    <location>
        <begin position="12"/>
        <end position="34"/>
    </location>
</feature>
<keyword evidence="1" id="KW-1133">Transmembrane helix</keyword>
<dbReference type="Proteomes" id="UP000467841">
    <property type="component" value="Unassembled WGS sequence"/>
</dbReference>
<gene>
    <name evidence="2" type="ORF">MERR_LOCUS15324</name>
</gene>
<evidence type="ECO:0000256" key="1">
    <source>
        <dbReference type="SAM" id="Phobius"/>
    </source>
</evidence>
<organism evidence="2 3">
    <name type="scientific">Microthlaspi erraticum</name>
    <dbReference type="NCBI Taxonomy" id="1685480"/>
    <lineage>
        <taxon>Eukaryota</taxon>
        <taxon>Viridiplantae</taxon>
        <taxon>Streptophyta</taxon>
        <taxon>Embryophyta</taxon>
        <taxon>Tracheophyta</taxon>
        <taxon>Spermatophyta</taxon>
        <taxon>Magnoliopsida</taxon>
        <taxon>eudicotyledons</taxon>
        <taxon>Gunneridae</taxon>
        <taxon>Pentapetalae</taxon>
        <taxon>rosids</taxon>
        <taxon>malvids</taxon>
        <taxon>Brassicales</taxon>
        <taxon>Brassicaceae</taxon>
        <taxon>Coluteocarpeae</taxon>
        <taxon>Microthlaspi</taxon>
    </lineage>
</organism>
<proteinExistence type="predicted"/>
<comment type="caution">
    <text evidence="2">The sequence shown here is derived from an EMBL/GenBank/DDBJ whole genome shotgun (WGS) entry which is preliminary data.</text>
</comment>
<dbReference type="EMBL" id="CACVBM020001063">
    <property type="protein sequence ID" value="CAA7028089.1"/>
    <property type="molecule type" value="Genomic_DNA"/>
</dbReference>
<reference evidence="2" key="1">
    <citation type="submission" date="2020-01" db="EMBL/GenBank/DDBJ databases">
        <authorList>
            <person name="Mishra B."/>
        </authorList>
    </citation>
    <scope>NUCLEOTIDE SEQUENCE [LARGE SCALE GENOMIC DNA]</scope>
</reference>
<accession>A0A6D2ILS9</accession>
<sequence length="99" mass="11068">MMGLDLVDLRCGLAAIPMFLLSGHHFLFQIWFFSCSVSSGASMFRLAYVEFAWVLALLGFDLSPPLSLEFGVIRFVPCCYLTSDRELTPSLALMPVRTI</sequence>
<keyword evidence="3" id="KW-1185">Reference proteome</keyword>
<protein>
    <submittedName>
        <fullName evidence="2">Uncharacterized protein</fullName>
    </submittedName>
</protein>
<evidence type="ECO:0000313" key="3">
    <source>
        <dbReference type="Proteomes" id="UP000467841"/>
    </source>
</evidence>
<name>A0A6D2ILS9_9BRAS</name>
<evidence type="ECO:0000313" key="2">
    <source>
        <dbReference type="EMBL" id="CAA7028089.1"/>
    </source>
</evidence>
<keyword evidence="1" id="KW-0472">Membrane</keyword>